<dbReference type="PROSITE" id="PS51879">
    <property type="entry name" value="RST"/>
    <property type="match status" value="1"/>
</dbReference>
<dbReference type="InterPro" id="IPR012317">
    <property type="entry name" value="Poly(ADP-ribose)pol_cat_dom"/>
</dbReference>
<evidence type="ECO:0000256" key="4">
    <source>
        <dbReference type="ARBA" id="ARBA00023242"/>
    </source>
</evidence>
<protein>
    <recommendedName>
        <fullName evidence="10">Inactive poly [ADP-ribose] polymerase SRO3</fullName>
    </recommendedName>
</protein>
<keyword evidence="3" id="KW-0346">Stress response</keyword>
<dbReference type="Pfam" id="PF23467">
    <property type="entry name" value="WWE_5"/>
    <property type="match status" value="1"/>
</dbReference>
<dbReference type="Gene3D" id="3.90.228.10">
    <property type="match status" value="1"/>
</dbReference>
<keyword evidence="4" id="KW-0539">Nucleus</keyword>
<evidence type="ECO:0000259" key="7">
    <source>
        <dbReference type="PROSITE" id="PS51879"/>
    </source>
</evidence>
<feature type="domain" description="RST" evidence="7">
    <location>
        <begin position="428"/>
        <end position="497"/>
    </location>
</feature>
<evidence type="ECO:0000256" key="5">
    <source>
        <dbReference type="SAM" id="MobiDB-lite"/>
    </source>
</evidence>
<keyword evidence="2" id="KW-0217">Developmental protein</keyword>
<evidence type="ECO:0000313" key="9">
    <source>
        <dbReference type="Proteomes" id="UP000652761"/>
    </source>
</evidence>
<dbReference type="Pfam" id="PF12174">
    <property type="entry name" value="RST"/>
    <property type="match status" value="1"/>
</dbReference>
<dbReference type="InterPro" id="IPR044964">
    <property type="entry name" value="RCD1/SRO1-5"/>
</dbReference>
<proteinExistence type="predicted"/>
<dbReference type="SUPFAM" id="SSF56399">
    <property type="entry name" value="ADP-ribosylation"/>
    <property type="match status" value="1"/>
</dbReference>
<dbReference type="Proteomes" id="UP000652761">
    <property type="component" value="Unassembled WGS sequence"/>
</dbReference>
<gene>
    <name evidence="8" type="ORF">Taro_000074</name>
</gene>
<sequence>MEATGCFKKSTATPARAPLRPGVAAAVVRESPFDDTASSAGPKCAVAGGSGQQPRGQAVALQTLGLGSEATLVRDFLRFKSSAAPSRVLFFAGGGWRDFPPAVVELMSEGFLAGKALMDVKLGDSLFLFDFARMLRIDVATTGRSSIAWIDVNGRCFFPAEFVETSDVHPKIETTVRTSENSGAAALPVEFNEGKNLSQERVGGHSDESQVVPVAGPLERQRWPGAQVLDQGDKMYKVIENIFLTGMRKCVPWTAITSISKCSYMGLSGNGRLKAFMAQLEMTKSARGDAHVKAGWYGASASNVTSIISHGFGQPNNRSLGPEVHAIGVYLAVQDCPHASSLLAEADNVGEKHVIFCRIITGNVEKINAYRPQCHPSTDEFDCGVDDLEKPKWYVVWSTHMNAHLLPEYIVSFKTFVSGPALMEASGKQLPKLPLSFPKLFAELGNSLPSTSVQALEILYERVKVEKIPKDIFVRKLREIAGEKLLATTFQKYRKGL</sequence>
<comment type="caution">
    <text evidence="8">The sequence shown here is derived from an EMBL/GenBank/DDBJ whole genome shotgun (WGS) entry which is preliminary data.</text>
</comment>
<dbReference type="GO" id="GO:0003950">
    <property type="term" value="F:NAD+ poly-ADP-ribosyltransferase activity"/>
    <property type="evidence" value="ECO:0007669"/>
    <property type="project" value="InterPro"/>
</dbReference>
<evidence type="ECO:0008006" key="10">
    <source>
        <dbReference type="Google" id="ProtNLM"/>
    </source>
</evidence>
<comment type="subcellular location">
    <subcellularLocation>
        <location evidence="1">Nucleus</location>
    </subcellularLocation>
</comment>
<evidence type="ECO:0000256" key="2">
    <source>
        <dbReference type="ARBA" id="ARBA00022473"/>
    </source>
</evidence>
<evidence type="ECO:0000256" key="3">
    <source>
        <dbReference type="ARBA" id="ARBA00023016"/>
    </source>
</evidence>
<evidence type="ECO:0000313" key="8">
    <source>
        <dbReference type="EMBL" id="MQL67800.1"/>
    </source>
</evidence>
<dbReference type="SMR" id="A0A843TFN3"/>
<name>A0A843TFN3_COLES</name>
<accession>A0A843TFN3</accession>
<organism evidence="8 9">
    <name type="scientific">Colocasia esculenta</name>
    <name type="common">Wild taro</name>
    <name type="synonym">Arum esculentum</name>
    <dbReference type="NCBI Taxonomy" id="4460"/>
    <lineage>
        <taxon>Eukaryota</taxon>
        <taxon>Viridiplantae</taxon>
        <taxon>Streptophyta</taxon>
        <taxon>Embryophyta</taxon>
        <taxon>Tracheophyta</taxon>
        <taxon>Spermatophyta</taxon>
        <taxon>Magnoliopsida</taxon>
        <taxon>Liliopsida</taxon>
        <taxon>Araceae</taxon>
        <taxon>Aroideae</taxon>
        <taxon>Colocasieae</taxon>
        <taxon>Colocasia</taxon>
    </lineage>
</organism>
<feature type="region of interest" description="Disordered" evidence="5">
    <location>
        <begin position="33"/>
        <end position="53"/>
    </location>
</feature>
<dbReference type="AlphaFoldDB" id="A0A843TFN3"/>
<dbReference type="InterPro" id="IPR057823">
    <property type="entry name" value="WWE_RCD1"/>
</dbReference>
<feature type="domain" description="PARP catalytic" evidence="6">
    <location>
        <begin position="212"/>
        <end position="434"/>
    </location>
</feature>
<dbReference type="PROSITE" id="PS51059">
    <property type="entry name" value="PARP_CATALYTIC"/>
    <property type="match status" value="1"/>
</dbReference>
<dbReference type="EMBL" id="NMUH01000001">
    <property type="protein sequence ID" value="MQL67800.1"/>
    <property type="molecule type" value="Genomic_DNA"/>
</dbReference>
<evidence type="ECO:0000259" key="6">
    <source>
        <dbReference type="PROSITE" id="PS51059"/>
    </source>
</evidence>
<keyword evidence="9" id="KW-1185">Reference proteome</keyword>
<dbReference type="InterPro" id="IPR022003">
    <property type="entry name" value="RST"/>
</dbReference>
<reference evidence="8" key="1">
    <citation type="submission" date="2017-07" db="EMBL/GenBank/DDBJ databases">
        <title>Taro Niue Genome Assembly and Annotation.</title>
        <authorList>
            <person name="Atibalentja N."/>
            <person name="Keating K."/>
            <person name="Fields C.J."/>
        </authorList>
    </citation>
    <scope>NUCLEOTIDE SEQUENCE</scope>
    <source>
        <strain evidence="8">Niue_2</strain>
        <tissue evidence="8">Leaf</tissue>
    </source>
</reference>
<dbReference type="GO" id="GO:0005634">
    <property type="term" value="C:nucleus"/>
    <property type="evidence" value="ECO:0007669"/>
    <property type="project" value="UniProtKB-SubCell"/>
</dbReference>
<evidence type="ECO:0000256" key="1">
    <source>
        <dbReference type="ARBA" id="ARBA00004123"/>
    </source>
</evidence>
<dbReference type="PANTHER" id="PTHR32263:SF19">
    <property type="entry name" value="OS03G0230300 PROTEIN"/>
    <property type="match status" value="1"/>
</dbReference>
<dbReference type="OrthoDB" id="6133115at2759"/>
<dbReference type="PANTHER" id="PTHR32263">
    <property type="entry name" value="INACTIVE POLY [ADP-RIBOSE] POLYMERASE SRO4-RELATED"/>
    <property type="match status" value="1"/>
</dbReference>